<protein>
    <submittedName>
        <fullName evidence="1">Uncharacterized protein</fullName>
    </submittedName>
</protein>
<proteinExistence type="predicted"/>
<evidence type="ECO:0000313" key="1">
    <source>
        <dbReference type="EMBL" id="MBX32352.1"/>
    </source>
</evidence>
<dbReference type="EMBL" id="GGEC01051868">
    <property type="protein sequence ID" value="MBX32352.1"/>
    <property type="molecule type" value="Transcribed_RNA"/>
</dbReference>
<dbReference type="AlphaFoldDB" id="A0A2P2MQ74"/>
<accession>A0A2P2MQ74</accession>
<sequence length="42" mass="4958">MEVIPRFKNLKIGKTHVIHQLPKTLLAYNHRRQSVLQARKPP</sequence>
<organism evidence="1">
    <name type="scientific">Rhizophora mucronata</name>
    <name type="common">Asiatic mangrove</name>
    <dbReference type="NCBI Taxonomy" id="61149"/>
    <lineage>
        <taxon>Eukaryota</taxon>
        <taxon>Viridiplantae</taxon>
        <taxon>Streptophyta</taxon>
        <taxon>Embryophyta</taxon>
        <taxon>Tracheophyta</taxon>
        <taxon>Spermatophyta</taxon>
        <taxon>Magnoliopsida</taxon>
        <taxon>eudicotyledons</taxon>
        <taxon>Gunneridae</taxon>
        <taxon>Pentapetalae</taxon>
        <taxon>rosids</taxon>
        <taxon>fabids</taxon>
        <taxon>Malpighiales</taxon>
        <taxon>Rhizophoraceae</taxon>
        <taxon>Rhizophora</taxon>
    </lineage>
</organism>
<name>A0A2P2MQ74_RHIMU</name>
<reference evidence="1" key="1">
    <citation type="submission" date="2018-02" db="EMBL/GenBank/DDBJ databases">
        <title>Rhizophora mucronata_Transcriptome.</title>
        <authorList>
            <person name="Meera S.P."/>
            <person name="Sreeshan A."/>
            <person name="Augustine A."/>
        </authorList>
    </citation>
    <scope>NUCLEOTIDE SEQUENCE</scope>
    <source>
        <tissue evidence="1">Leaf</tissue>
    </source>
</reference>